<gene>
    <name evidence="4" type="ORF">RhiXN_10023</name>
    <name evidence="3" type="ORF">RHS03_00654</name>
    <name evidence="2" type="ORF">RHS04_01405</name>
</gene>
<feature type="compositionally biased region" description="Basic and acidic residues" evidence="1">
    <location>
        <begin position="29"/>
        <end position="41"/>
    </location>
</feature>
<dbReference type="RefSeq" id="XP_043182673.1">
    <property type="nucleotide sequence ID" value="XM_043329839.1"/>
</dbReference>
<evidence type="ECO:0000256" key="1">
    <source>
        <dbReference type="SAM" id="MobiDB-lite"/>
    </source>
</evidence>
<dbReference type="EMBL" id="CP059665">
    <property type="protein sequence ID" value="QRW22436.1"/>
    <property type="molecule type" value="Genomic_DNA"/>
</dbReference>
<dbReference type="Proteomes" id="UP000602905">
    <property type="component" value="Unassembled WGS sequence"/>
</dbReference>
<dbReference type="KEGG" id="rsx:RhiXN_10023"/>
<dbReference type="GeneID" id="67032302"/>
<feature type="compositionally biased region" description="Polar residues" evidence="1">
    <location>
        <begin position="53"/>
        <end position="74"/>
    </location>
</feature>
<evidence type="ECO:0000313" key="5">
    <source>
        <dbReference type="Proteomes" id="UP000650582"/>
    </source>
</evidence>
<dbReference type="Proteomes" id="UP000650533">
    <property type="component" value="Chromosome 8"/>
</dbReference>
<proteinExistence type="predicted"/>
<reference evidence="4" key="1">
    <citation type="submission" date="2020-05" db="EMBL/GenBank/DDBJ databases">
        <title>Evolutionary and genomic comparisons of hybrid uninucleate and nonhybrid Rhizoctonia fungi.</title>
        <authorList>
            <person name="Li C."/>
            <person name="Chen X."/>
        </authorList>
    </citation>
    <scope>NUCLEOTIDE SEQUENCE</scope>
    <source>
        <strain evidence="4">AG-1 IA</strain>
    </source>
</reference>
<dbReference type="AlphaFoldDB" id="A0A8H7HHQ0"/>
<accession>A0A8H7HHQ0</accession>
<dbReference type="Proteomes" id="UP000650582">
    <property type="component" value="Unassembled WGS sequence"/>
</dbReference>
<name>A0A8H7HHQ0_9AGAM</name>
<evidence type="ECO:0000313" key="2">
    <source>
        <dbReference type="EMBL" id="KAF8684595.1"/>
    </source>
</evidence>
<feature type="region of interest" description="Disordered" evidence="1">
    <location>
        <begin position="20"/>
        <end position="124"/>
    </location>
</feature>
<dbReference type="EMBL" id="JACYCD010000022">
    <property type="protein sequence ID" value="KAF8713822.1"/>
    <property type="molecule type" value="Genomic_DNA"/>
</dbReference>
<evidence type="ECO:0000313" key="4">
    <source>
        <dbReference type="EMBL" id="QRW22436.1"/>
    </source>
</evidence>
<feature type="compositionally biased region" description="Gly residues" evidence="1">
    <location>
        <begin position="95"/>
        <end position="124"/>
    </location>
</feature>
<sequence>MGCKSSKAFKEKEPTFDIDAKAPGVVNTFKDDVPPSQDKRPPRTTASKPVPPSTQYRGAQSDTNAYLVSGTNPAMNPIYFPTPVVDPAPSHSGGCHSGDGHANGGYSGGSNSGGGGYSGGCDSGGGYSGGGYSGGCDSGGGFSSSSF</sequence>
<protein>
    <submittedName>
        <fullName evidence="2">Uncharacterized protein</fullName>
    </submittedName>
</protein>
<organism evidence="2 5">
    <name type="scientific">Rhizoctonia solani</name>
    <dbReference type="NCBI Taxonomy" id="456999"/>
    <lineage>
        <taxon>Eukaryota</taxon>
        <taxon>Fungi</taxon>
        <taxon>Dikarya</taxon>
        <taxon>Basidiomycota</taxon>
        <taxon>Agaricomycotina</taxon>
        <taxon>Agaricomycetes</taxon>
        <taxon>Cantharellales</taxon>
        <taxon>Ceratobasidiaceae</taxon>
        <taxon>Rhizoctonia</taxon>
    </lineage>
</organism>
<reference evidence="2" key="2">
    <citation type="submission" date="2020-09" db="EMBL/GenBank/DDBJ databases">
        <title>Comparative genome analyses of four rice-infecting Rhizoctonia solani isolates reveal extensive enrichment of homogalacturonan modification genes.</title>
        <authorList>
            <person name="Lee D.-Y."/>
            <person name="Jeon J."/>
            <person name="Kim K.-T."/>
            <person name="Cheong K."/>
            <person name="Song H."/>
            <person name="Choi G."/>
            <person name="Ko J."/>
            <person name="Opiyo S.O."/>
            <person name="Zuo S."/>
            <person name="Madhav S."/>
            <person name="Lee Y.-H."/>
            <person name="Wang G.-L."/>
        </authorList>
    </citation>
    <scope>NUCLEOTIDE SEQUENCE</scope>
    <source>
        <strain evidence="3">AG1-IA WGL</strain>
        <strain evidence="2">AG1-IA YN-7</strain>
    </source>
</reference>
<evidence type="ECO:0000313" key="3">
    <source>
        <dbReference type="EMBL" id="KAF8713822.1"/>
    </source>
</evidence>
<dbReference type="EMBL" id="JACYCC010000025">
    <property type="protein sequence ID" value="KAF8684595.1"/>
    <property type="molecule type" value="Genomic_DNA"/>
</dbReference>